<proteinExistence type="predicted"/>
<dbReference type="Proteomes" id="UP001415857">
    <property type="component" value="Unassembled WGS sequence"/>
</dbReference>
<evidence type="ECO:0000256" key="1">
    <source>
        <dbReference type="ARBA" id="ARBA00004479"/>
    </source>
</evidence>
<evidence type="ECO:0000313" key="4">
    <source>
        <dbReference type="Proteomes" id="UP001415857"/>
    </source>
</evidence>
<dbReference type="SUPFAM" id="SSF52058">
    <property type="entry name" value="L domain-like"/>
    <property type="match status" value="1"/>
</dbReference>
<name>A0AAP0RBY9_LIQFO</name>
<keyword evidence="4" id="KW-1185">Reference proteome</keyword>
<comment type="subcellular location">
    <subcellularLocation>
        <location evidence="1">Membrane</location>
        <topology evidence="1">Single-pass type I membrane protein</topology>
    </subcellularLocation>
</comment>
<dbReference type="EMBL" id="JBBPBK010000011">
    <property type="protein sequence ID" value="KAK9274803.1"/>
    <property type="molecule type" value="Genomic_DNA"/>
</dbReference>
<reference evidence="3 4" key="1">
    <citation type="journal article" date="2024" name="Plant J.">
        <title>Genome sequences and population genomics reveal climatic adaptation and genomic divergence between two closely related sweetgum species.</title>
        <authorList>
            <person name="Xu W.Q."/>
            <person name="Ren C.Q."/>
            <person name="Zhang X.Y."/>
            <person name="Comes H.P."/>
            <person name="Liu X.H."/>
            <person name="Li Y.G."/>
            <person name="Kettle C.J."/>
            <person name="Jalonen R."/>
            <person name="Gaisberger H."/>
            <person name="Ma Y.Z."/>
            <person name="Qiu Y.X."/>
        </authorList>
    </citation>
    <scope>NUCLEOTIDE SEQUENCE [LARGE SCALE GENOMIC DNA]</scope>
    <source>
        <strain evidence="3">Hangzhou</strain>
    </source>
</reference>
<dbReference type="PANTHER" id="PTHR48006">
    <property type="entry name" value="LEUCINE-RICH REPEAT-CONTAINING PROTEIN DDB_G0281931-RELATED"/>
    <property type="match status" value="1"/>
</dbReference>
<dbReference type="Gene3D" id="3.80.10.10">
    <property type="entry name" value="Ribonuclease Inhibitor"/>
    <property type="match status" value="1"/>
</dbReference>
<dbReference type="InterPro" id="IPR001611">
    <property type="entry name" value="Leu-rich_rpt"/>
</dbReference>
<dbReference type="FunFam" id="3.80.10.10:FF:000766">
    <property type="entry name" value="Os05g0263100 protein"/>
    <property type="match status" value="1"/>
</dbReference>
<keyword evidence="2" id="KW-0732">Signal</keyword>
<dbReference type="PANTHER" id="PTHR48006:SF62">
    <property type="entry name" value="LEUCINE-RICH REPEAT TRANSMEMBRANE PROTEIN KINASE"/>
    <property type="match status" value="1"/>
</dbReference>
<dbReference type="AlphaFoldDB" id="A0AAP0RBY9"/>
<feature type="signal peptide" evidence="2">
    <location>
        <begin position="1"/>
        <end position="26"/>
    </location>
</feature>
<dbReference type="GO" id="GO:0005886">
    <property type="term" value="C:plasma membrane"/>
    <property type="evidence" value="ECO:0007669"/>
    <property type="project" value="TreeGrafter"/>
</dbReference>
<comment type="caution">
    <text evidence="3">The sequence shown here is derived from an EMBL/GenBank/DDBJ whole genome shotgun (WGS) entry which is preliminary data.</text>
</comment>
<dbReference type="InterPro" id="IPR051824">
    <property type="entry name" value="LRR_Rcpt-Like_S/T_Kinase"/>
</dbReference>
<dbReference type="Pfam" id="PF00560">
    <property type="entry name" value="LRR_1"/>
    <property type="match status" value="3"/>
</dbReference>
<feature type="chain" id="PRO_5042821169" evidence="2">
    <location>
        <begin position="27"/>
        <end position="418"/>
    </location>
</feature>
<accession>A0AAP0RBY9</accession>
<gene>
    <name evidence="3" type="ORF">L1049_022055</name>
</gene>
<organism evidence="3 4">
    <name type="scientific">Liquidambar formosana</name>
    <name type="common">Formosan gum</name>
    <dbReference type="NCBI Taxonomy" id="63359"/>
    <lineage>
        <taxon>Eukaryota</taxon>
        <taxon>Viridiplantae</taxon>
        <taxon>Streptophyta</taxon>
        <taxon>Embryophyta</taxon>
        <taxon>Tracheophyta</taxon>
        <taxon>Spermatophyta</taxon>
        <taxon>Magnoliopsida</taxon>
        <taxon>eudicotyledons</taxon>
        <taxon>Gunneridae</taxon>
        <taxon>Pentapetalae</taxon>
        <taxon>Saxifragales</taxon>
        <taxon>Altingiaceae</taxon>
        <taxon>Liquidambar</taxon>
    </lineage>
</organism>
<dbReference type="InterPro" id="IPR032675">
    <property type="entry name" value="LRR_dom_sf"/>
</dbReference>
<evidence type="ECO:0000256" key="2">
    <source>
        <dbReference type="SAM" id="SignalP"/>
    </source>
</evidence>
<sequence>MSGSFPVFVCAFYAFCIFSFLDIAQAQAAAATTTPSEVAVLNSIFQEWGISAPNEGWNISGDPCSGTAIDSTDFDDTNYNPFIKCDCSYNNGSTCHITKLKVFALDAVGVIPEEFWNLTFLSNLDLRQNYLTGPLSPSIGNLTRLEYLTLGVNALSGELPKELGKLINLRSLSFATNNFSGSLPSELGSLLKLEQLYFDDSGVSGEIPSTFANLRNLVKVWGRDTPLMGRIPDFIGNWSKLTVLDLSYNELSGSFPSWVSQQNLQLNLVANNFTFDRSNSSVLPGLNCLQRNFPCNRGSGVYGCILTPMTPPRSTPVPTMASWSTPVPVTSSTRLKSLFISPLGFREAAAAFFHALKRVKIIIGEEVKQQQPTTNWLFAMNDHFVWYDVTDDQKVQIEKMKVDSHAKMWWKSMEDYLS</sequence>
<evidence type="ECO:0000313" key="3">
    <source>
        <dbReference type="EMBL" id="KAK9274803.1"/>
    </source>
</evidence>
<protein>
    <submittedName>
        <fullName evidence="3">Uncharacterized protein</fullName>
    </submittedName>
</protein>